<feature type="domain" description="Putative auto-transporter adhesin head GIN" evidence="1">
    <location>
        <begin position="45"/>
        <end position="165"/>
    </location>
</feature>
<name>A0A3S1CLM7_9GAMM</name>
<evidence type="ECO:0000313" key="2">
    <source>
        <dbReference type="EMBL" id="RUQ88665.1"/>
    </source>
</evidence>
<dbReference type="AlphaFoldDB" id="A0A3S1CLM7"/>
<dbReference type="InterPro" id="IPR021255">
    <property type="entry name" value="DUF2807"/>
</dbReference>
<keyword evidence="3" id="KW-1185">Reference proteome</keyword>
<protein>
    <recommendedName>
        <fullName evidence="1">Putative auto-transporter adhesin head GIN domain-containing protein</fullName>
    </recommendedName>
</protein>
<gene>
    <name evidence="2" type="ORF">EKM59_04975</name>
</gene>
<organism evidence="2 3">
    <name type="scientific">Legionella septentrionalis</name>
    <dbReference type="NCBI Taxonomy" id="2498109"/>
    <lineage>
        <taxon>Bacteria</taxon>
        <taxon>Pseudomonadati</taxon>
        <taxon>Pseudomonadota</taxon>
        <taxon>Gammaproteobacteria</taxon>
        <taxon>Legionellales</taxon>
        <taxon>Legionellaceae</taxon>
        <taxon>Legionella</taxon>
    </lineage>
</organism>
<sequence length="315" mass="35003">MVRQFLCFSVIFLIGCTRTVPPASVVKVEDRPLPAVTQHRPAGKFTSIRIKGIMNVSLHTGYARPTVILRGDPRDLAEVHTFVKNNTLFIKVGEGYPHHGGINAEIRGHFLNSFRYQGIGTITGTRLHSSLLDVSIDNKGKTTLGGDISLRTLDVKGSGLVQVTGIHSPGLRLHIAGKPKVQLVGVANLASLNIDDDAWMSLYWIKTKLLVVRARGNSFIQLAGVADRLDVELCGKAHFNGRYLRANRAFVKTHDQSIAEISAVKRQHTLASDASDIHFYNIPQMKADFMAFNGSVLDMRDWNMPFIQEYNRYNK</sequence>
<evidence type="ECO:0000259" key="1">
    <source>
        <dbReference type="Pfam" id="PF10988"/>
    </source>
</evidence>
<dbReference type="RefSeq" id="WP_127111203.1">
    <property type="nucleotide sequence ID" value="NZ_RZGR01000011.1"/>
</dbReference>
<evidence type="ECO:0000313" key="3">
    <source>
        <dbReference type="Proteomes" id="UP000288012"/>
    </source>
</evidence>
<dbReference type="PROSITE" id="PS51257">
    <property type="entry name" value="PROKAR_LIPOPROTEIN"/>
    <property type="match status" value="1"/>
</dbReference>
<comment type="caution">
    <text evidence="2">The sequence shown here is derived from an EMBL/GenBank/DDBJ whole genome shotgun (WGS) entry which is preliminary data.</text>
</comment>
<dbReference type="Gene3D" id="2.160.20.120">
    <property type="match status" value="2"/>
</dbReference>
<reference evidence="2 3" key="1">
    <citation type="submission" date="2018-12" db="EMBL/GenBank/DDBJ databases">
        <title>Legionella sp,whole genome shotgun sequence.</title>
        <authorList>
            <person name="Wu H."/>
        </authorList>
    </citation>
    <scope>NUCLEOTIDE SEQUENCE [LARGE SCALE GENOMIC DNA]</scope>
    <source>
        <strain evidence="3">km714</strain>
    </source>
</reference>
<accession>A0A3S1CLM7</accession>
<proteinExistence type="predicted"/>
<dbReference type="EMBL" id="RZGR01000011">
    <property type="protein sequence ID" value="RUQ88665.1"/>
    <property type="molecule type" value="Genomic_DNA"/>
</dbReference>
<dbReference type="Pfam" id="PF10988">
    <property type="entry name" value="DUF2807"/>
    <property type="match status" value="1"/>
</dbReference>
<dbReference type="Proteomes" id="UP000288012">
    <property type="component" value="Unassembled WGS sequence"/>
</dbReference>